<organism evidence="1 2">
    <name type="scientific">Halosimplex rubrum</name>
    <dbReference type="NCBI Taxonomy" id="869889"/>
    <lineage>
        <taxon>Archaea</taxon>
        <taxon>Methanobacteriati</taxon>
        <taxon>Methanobacteriota</taxon>
        <taxon>Stenosarchaea group</taxon>
        <taxon>Halobacteria</taxon>
        <taxon>Halobacteriales</taxon>
        <taxon>Haloarculaceae</taxon>
        <taxon>Halosimplex</taxon>
    </lineage>
</organism>
<evidence type="ECO:0000313" key="1">
    <source>
        <dbReference type="EMBL" id="QLH79963.1"/>
    </source>
</evidence>
<name>A0A7D5P3F3_9EURY</name>
<gene>
    <name evidence="1" type="ORF">HZS55_09020</name>
</gene>
<dbReference type="InterPro" id="IPR036390">
    <property type="entry name" value="WH_DNA-bd_sf"/>
</dbReference>
<reference evidence="1 2" key="1">
    <citation type="submission" date="2020-07" db="EMBL/GenBank/DDBJ databases">
        <title>Halosimplex pelagicum sp. nov. and Halosimplex rubrum sp. nov., isolated from salted brown alga Laminaria, and emended description of the genus Halosimplex.</title>
        <authorList>
            <person name="Cui H."/>
        </authorList>
    </citation>
    <scope>NUCLEOTIDE SEQUENCE [LARGE SCALE GENOMIC DNA]</scope>
    <source>
        <strain evidence="1 2">R27</strain>
    </source>
</reference>
<dbReference type="KEGG" id="hrr:HZS55_09020"/>
<dbReference type="Gene3D" id="1.10.10.10">
    <property type="entry name" value="Winged helix-like DNA-binding domain superfamily/Winged helix DNA-binding domain"/>
    <property type="match status" value="1"/>
</dbReference>
<dbReference type="OrthoDB" id="74749at2157"/>
<keyword evidence="2" id="KW-1185">Reference proteome</keyword>
<sequence>MPPAAASLLSSTYRMAVVACLSSGPATPSTIADEEDVGIAHVSRALGNLREDNVVELLVDDDVKKGRVYALSDNGSDIIDDWGETIERNTGRELARGGA</sequence>
<evidence type="ECO:0000313" key="2">
    <source>
        <dbReference type="Proteomes" id="UP000509667"/>
    </source>
</evidence>
<dbReference type="AlphaFoldDB" id="A0A7D5P3F3"/>
<proteinExistence type="predicted"/>
<dbReference type="SUPFAM" id="SSF46785">
    <property type="entry name" value="Winged helix' DNA-binding domain"/>
    <property type="match status" value="1"/>
</dbReference>
<accession>A0A7D5P3F3</accession>
<protein>
    <submittedName>
        <fullName evidence="1">Helix-turn-helix transcriptional regulator</fullName>
    </submittedName>
</protein>
<dbReference type="InterPro" id="IPR036388">
    <property type="entry name" value="WH-like_DNA-bd_sf"/>
</dbReference>
<dbReference type="EMBL" id="CP058910">
    <property type="protein sequence ID" value="QLH79963.1"/>
    <property type="molecule type" value="Genomic_DNA"/>
</dbReference>
<dbReference type="Proteomes" id="UP000509667">
    <property type="component" value="Chromosome"/>
</dbReference>